<dbReference type="EC" id="3.6.1.73" evidence="9"/>
<evidence type="ECO:0000256" key="9">
    <source>
        <dbReference type="ARBA" id="ARBA00038901"/>
    </source>
</evidence>
<gene>
    <name evidence="13" type="ORF">PQO03_05395</name>
</gene>
<evidence type="ECO:0000256" key="6">
    <source>
        <dbReference type="ARBA" id="ARBA00022842"/>
    </source>
</evidence>
<dbReference type="PANTHER" id="PTHR34699">
    <property type="match status" value="1"/>
</dbReference>
<evidence type="ECO:0000256" key="4">
    <source>
        <dbReference type="ARBA" id="ARBA00022741"/>
    </source>
</evidence>
<evidence type="ECO:0000313" key="13">
    <source>
        <dbReference type="EMBL" id="WDE97385.1"/>
    </source>
</evidence>
<keyword evidence="6" id="KW-0460">Magnesium</keyword>
<dbReference type="EMBL" id="CP117811">
    <property type="protein sequence ID" value="WDE97385.1"/>
    <property type="molecule type" value="Genomic_DNA"/>
</dbReference>
<dbReference type="PANTHER" id="PTHR34699:SF2">
    <property type="entry name" value="NON-CANONICAL PURINE NTP PHOSPHATASE_PRRC1 DOMAIN-CONTAINING PROTEIN"/>
    <property type="match status" value="1"/>
</dbReference>
<dbReference type="Pfam" id="PF01931">
    <property type="entry name" value="NTPase_I-T"/>
    <property type="match status" value="1"/>
</dbReference>
<keyword evidence="3" id="KW-0479">Metal-binding</keyword>
<organism evidence="13 14">
    <name type="scientific">Lentisphaera profundi</name>
    <dbReference type="NCBI Taxonomy" id="1658616"/>
    <lineage>
        <taxon>Bacteria</taxon>
        <taxon>Pseudomonadati</taxon>
        <taxon>Lentisphaerota</taxon>
        <taxon>Lentisphaeria</taxon>
        <taxon>Lentisphaerales</taxon>
        <taxon>Lentisphaeraceae</taxon>
        <taxon>Lentisphaera</taxon>
    </lineage>
</organism>
<comment type="catalytic activity">
    <reaction evidence="10">
        <text>ITP + H2O = IDP + phosphate + H(+)</text>
        <dbReference type="Rhea" id="RHEA:28330"/>
        <dbReference type="ChEBI" id="CHEBI:15377"/>
        <dbReference type="ChEBI" id="CHEBI:15378"/>
        <dbReference type="ChEBI" id="CHEBI:43474"/>
        <dbReference type="ChEBI" id="CHEBI:58280"/>
        <dbReference type="ChEBI" id="CHEBI:61402"/>
        <dbReference type="EC" id="3.6.1.73"/>
    </reaction>
</comment>
<keyword evidence="5" id="KW-0378">Hydrolase</keyword>
<dbReference type="RefSeq" id="WP_274151735.1">
    <property type="nucleotide sequence ID" value="NZ_CP117811.1"/>
</dbReference>
<dbReference type="Proteomes" id="UP001214250">
    <property type="component" value="Chromosome 1"/>
</dbReference>
<keyword evidence="7" id="KW-0546">Nucleotide metabolism</keyword>
<evidence type="ECO:0000259" key="12">
    <source>
        <dbReference type="Pfam" id="PF01931"/>
    </source>
</evidence>
<comment type="cofactor">
    <cofactor evidence="2">
        <name>Mg(2+)</name>
        <dbReference type="ChEBI" id="CHEBI:18420"/>
    </cofactor>
</comment>
<evidence type="ECO:0000256" key="10">
    <source>
        <dbReference type="ARBA" id="ARBA00048174"/>
    </source>
</evidence>
<accession>A0ABY7VT41</accession>
<dbReference type="Gene3D" id="3.90.950.10">
    <property type="match status" value="1"/>
</dbReference>
<evidence type="ECO:0000256" key="5">
    <source>
        <dbReference type="ARBA" id="ARBA00022801"/>
    </source>
</evidence>
<feature type="domain" description="Non-canonical purine NTP phosphatase/PRRC1" evidence="12">
    <location>
        <begin position="8"/>
        <end position="166"/>
    </location>
</feature>
<evidence type="ECO:0000256" key="11">
    <source>
        <dbReference type="ARBA" id="ARBA00048781"/>
    </source>
</evidence>
<evidence type="ECO:0000256" key="3">
    <source>
        <dbReference type="ARBA" id="ARBA00022723"/>
    </source>
</evidence>
<evidence type="ECO:0000313" key="14">
    <source>
        <dbReference type="Proteomes" id="UP001214250"/>
    </source>
</evidence>
<evidence type="ECO:0000256" key="1">
    <source>
        <dbReference type="ARBA" id="ARBA00001936"/>
    </source>
</evidence>
<keyword evidence="4" id="KW-0547">Nucleotide-binding</keyword>
<proteinExistence type="predicted"/>
<dbReference type="InterPro" id="IPR026533">
    <property type="entry name" value="NTPase/PRRC1"/>
</dbReference>
<keyword evidence="8" id="KW-0464">Manganese</keyword>
<protein>
    <recommendedName>
        <fullName evidence="9">inosine/xanthosine triphosphatase</fullName>
        <ecNumber evidence="9">3.6.1.73</ecNumber>
    </recommendedName>
</protein>
<evidence type="ECO:0000256" key="7">
    <source>
        <dbReference type="ARBA" id="ARBA00023080"/>
    </source>
</evidence>
<evidence type="ECO:0000256" key="8">
    <source>
        <dbReference type="ARBA" id="ARBA00023211"/>
    </source>
</evidence>
<comment type="catalytic activity">
    <reaction evidence="11">
        <text>XTP + H2O = XDP + phosphate + H(+)</text>
        <dbReference type="Rhea" id="RHEA:28406"/>
        <dbReference type="ChEBI" id="CHEBI:15377"/>
        <dbReference type="ChEBI" id="CHEBI:15378"/>
        <dbReference type="ChEBI" id="CHEBI:43474"/>
        <dbReference type="ChEBI" id="CHEBI:59884"/>
        <dbReference type="ChEBI" id="CHEBI:61314"/>
        <dbReference type="EC" id="3.6.1.73"/>
    </reaction>
</comment>
<keyword evidence="14" id="KW-1185">Reference proteome</keyword>
<dbReference type="InterPro" id="IPR029001">
    <property type="entry name" value="ITPase-like_fam"/>
</dbReference>
<comment type="cofactor">
    <cofactor evidence="1">
        <name>Mn(2+)</name>
        <dbReference type="ChEBI" id="CHEBI:29035"/>
    </cofactor>
</comment>
<name>A0ABY7VT41_9BACT</name>
<sequence length="176" mass="19201">MTMRVHIGTRNLAKVQALTEELEAQNIPAKLISIDVDSGVKAQPRCLKESYAGAINRAKSACNDDATFSVGIEDGCYHIEGKLLNISCVCLWDGSETFFASSSSFQLPHEVQKVIENEHLELSQALVKTGFTSNPDIGSLGGAIGLITQGQLIRKTYTRQALLNLFSSWKLQNDLS</sequence>
<evidence type="ECO:0000256" key="2">
    <source>
        <dbReference type="ARBA" id="ARBA00001946"/>
    </source>
</evidence>
<dbReference type="InterPro" id="IPR050299">
    <property type="entry name" value="YjjX_NTPase"/>
</dbReference>
<reference evidence="13 14" key="1">
    <citation type="submission" date="2023-02" db="EMBL/GenBank/DDBJ databases">
        <title>Genome sequence of Lentisphaera profundi SAORIC-696.</title>
        <authorList>
            <person name="Kim e."/>
            <person name="Cho J.-C."/>
            <person name="Choi A."/>
            <person name="Kang I."/>
        </authorList>
    </citation>
    <scope>NUCLEOTIDE SEQUENCE [LARGE SCALE GENOMIC DNA]</scope>
    <source>
        <strain evidence="13 14">SAORIC-696</strain>
    </source>
</reference>
<dbReference type="SUPFAM" id="SSF52972">
    <property type="entry name" value="ITPase-like"/>
    <property type="match status" value="1"/>
</dbReference>